<gene>
    <name evidence="7" type="ORF">DFQ14_114124</name>
</gene>
<feature type="transmembrane region" description="Helical" evidence="6">
    <location>
        <begin position="6"/>
        <end position="25"/>
    </location>
</feature>
<keyword evidence="5 6" id="KW-0472">Membrane</keyword>
<keyword evidence="3 6" id="KW-0812">Transmembrane</keyword>
<comment type="similarity">
    <text evidence="2">Belongs to the sodium:solute symporter (SSF) (TC 2.A.21) family.</text>
</comment>
<keyword evidence="8" id="KW-1185">Reference proteome</keyword>
<evidence type="ECO:0000256" key="5">
    <source>
        <dbReference type="ARBA" id="ARBA00023136"/>
    </source>
</evidence>
<dbReference type="GO" id="GO:0016020">
    <property type="term" value="C:membrane"/>
    <property type="evidence" value="ECO:0007669"/>
    <property type="project" value="UniProtKB-SubCell"/>
</dbReference>
<evidence type="ECO:0008006" key="9">
    <source>
        <dbReference type="Google" id="ProtNLM"/>
    </source>
</evidence>
<evidence type="ECO:0000256" key="2">
    <source>
        <dbReference type="ARBA" id="ARBA00006434"/>
    </source>
</evidence>
<proteinExistence type="inferred from homology"/>
<dbReference type="Gene3D" id="1.20.1730.10">
    <property type="entry name" value="Sodium/glucose cotransporter"/>
    <property type="match status" value="1"/>
</dbReference>
<evidence type="ECO:0000256" key="3">
    <source>
        <dbReference type="ARBA" id="ARBA00022692"/>
    </source>
</evidence>
<sequence>MRITDLVVMGLYLLAMPAMGVLLSGRQRTTRDYFLGSRNLPWWAVCFSVVAT</sequence>
<comment type="caution">
    <text evidence="7">The sequence shown here is derived from an EMBL/GenBank/DDBJ whole genome shotgun (WGS) entry which is preliminary data.</text>
</comment>
<protein>
    <recommendedName>
        <fullName evidence="9">Sodium:solute symporter family protein</fullName>
    </recommendedName>
</protein>
<evidence type="ECO:0000313" key="7">
    <source>
        <dbReference type="EMBL" id="RCW39860.1"/>
    </source>
</evidence>
<feature type="non-terminal residue" evidence="7">
    <location>
        <position position="52"/>
    </location>
</feature>
<accession>A0A368VHP8</accession>
<keyword evidence="4 6" id="KW-1133">Transmembrane helix</keyword>
<evidence type="ECO:0000313" key="8">
    <source>
        <dbReference type="Proteomes" id="UP000253495"/>
    </source>
</evidence>
<reference evidence="7 8" key="1">
    <citation type="submission" date="2018-07" db="EMBL/GenBank/DDBJ databases">
        <title>Genomic Encyclopedia of Type Strains, Phase III (KMG-III): the genomes of soil and plant-associated and newly described type strains.</title>
        <authorList>
            <person name="Whitman W."/>
        </authorList>
    </citation>
    <scope>NUCLEOTIDE SEQUENCE [LARGE SCALE GENOMIC DNA]</scope>
    <source>
        <strain evidence="7 8">CECT 8575</strain>
    </source>
</reference>
<dbReference type="GO" id="GO:0022857">
    <property type="term" value="F:transmembrane transporter activity"/>
    <property type="evidence" value="ECO:0007669"/>
    <property type="project" value="InterPro"/>
</dbReference>
<name>A0A368VHP8_9ACTN</name>
<dbReference type="AlphaFoldDB" id="A0A368VHP8"/>
<comment type="subcellular location">
    <subcellularLocation>
        <location evidence="1">Membrane</location>
        <topology evidence="1">Multi-pass membrane protein</topology>
    </subcellularLocation>
</comment>
<evidence type="ECO:0000256" key="4">
    <source>
        <dbReference type="ARBA" id="ARBA00022989"/>
    </source>
</evidence>
<evidence type="ECO:0000256" key="1">
    <source>
        <dbReference type="ARBA" id="ARBA00004141"/>
    </source>
</evidence>
<dbReference type="InterPro" id="IPR038377">
    <property type="entry name" value="Na/Glc_symporter_sf"/>
</dbReference>
<organism evidence="7 8">
    <name type="scientific">Halopolyspora algeriensis</name>
    <dbReference type="NCBI Taxonomy" id="1500506"/>
    <lineage>
        <taxon>Bacteria</taxon>
        <taxon>Bacillati</taxon>
        <taxon>Actinomycetota</taxon>
        <taxon>Actinomycetes</taxon>
        <taxon>Actinomycetes incertae sedis</taxon>
        <taxon>Halopolyspora</taxon>
    </lineage>
</organism>
<evidence type="ECO:0000256" key="6">
    <source>
        <dbReference type="SAM" id="Phobius"/>
    </source>
</evidence>
<dbReference type="Proteomes" id="UP000253495">
    <property type="component" value="Unassembled WGS sequence"/>
</dbReference>
<dbReference type="EMBL" id="QPJC01000014">
    <property type="protein sequence ID" value="RCW39860.1"/>
    <property type="molecule type" value="Genomic_DNA"/>
</dbReference>
<dbReference type="InterPro" id="IPR001734">
    <property type="entry name" value="Na/solute_symporter"/>
</dbReference>
<dbReference type="PROSITE" id="PS50283">
    <property type="entry name" value="NA_SOLUT_SYMP_3"/>
    <property type="match status" value="1"/>
</dbReference>